<dbReference type="PANTHER" id="PTHR22573:SF2">
    <property type="entry name" value="PHOSPHOGLUCOMUTASE"/>
    <property type="match status" value="1"/>
</dbReference>
<dbReference type="CDD" id="cd00897">
    <property type="entry name" value="UGPase_euk"/>
    <property type="match status" value="1"/>
</dbReference>
<dbReference type="FunFam" id="3.40.120.10:FF:000005">
    <property type="entry name" value="Phosphoglucomutase 5"/>
    <property type="match status" value="1"/>
</dbReference>
<dbReference type="Pfam" id="PF02880">
    <property type="entry name" value="PGM_PMM_III"/>
    <property type="match status" value="1"/>
</dbReference>
<evidence type="ECO:0000256" key="6">
    <source>
        <dbReference type="ARBA" id="ARBA00022695"/>
    </source>
</evidence>
<keyword evidence="9" id="KW-0413">Isomerase</keyword>
<dbReference type="GO" id="GO:0004614">
    <property type="term" value="F:phosphoglucomutase activity"/>
    <property type="evidence" value="ECO:0007669"/>
    <property type="project" value="InterPro"/>
</dbReference>
<name>A0A8T1VZQ0_9STRA</name>
<dbReference type="InterPro" id="IPR005846">
    <property type="entry name" value="A-D-PHexomutase_a/b/a-III"/>
</dbReference>
<evidence type="ECO:0000259" key="12">
    <source>
        <dbReference type="Pfam" id="PF02880"/>
    </source>
</evidence>
<proteinExistence type="inferred from homology"/>
<dbReference type="FunFam" id="2.160.10.10:FF:000001">
    <property type="entry name" value="UTP--glucose-1-phosphate uridylyltransferase"/>
    <property type="match status" value="1"/>
</dbReference>
<protein>
    <recommendedName>
        <fullName evidence="3">UTP--glucose-1-phosphate uridylyltransferase</fullName>
        <ecNumber evidence="3">2.7.7.9</ecNumber>
    </recommendedName>
</protein>
<dbReference type="FunFam" id="3.40.120.10:FF:000032">
    <property type="entry name" value="Udp-glucose-pyrophosphorylase phosphoglucomutase"/>
    <property type="match status" value="1"/>
</dbReference>
<evidence type="ECO:0000256" key="3">
    <source>
        <dbReference type="ARBA" id="ARBA00012415"/>
    </source>
</evidence>
<evidence type="ECO:0000256" key="9">
    <source>
        <dbReference type="ARBA" id="ARBA00023235"/>
    </source>
</evidence>
<feature type="domain" description="Alpha-D-phosphohexomutase alpha/beta/alpha" evidence="11">
    <location>
        <begin position="784"/>
        <end position="925"/>
    </location>
</feature>
<reference evidence="13" key="1">
    <citation type="submission" date="2021-02" db="EMBL/GenBank/DDBJ databases">
        <authorList>
            <person name="Palmer J.M."/>
        </authorList>
    </citation>
    <scope>NUCLEOTIDE SEQUENCE</scope>
    <source>
        <strain evidence="13">SCRP734</strain>
    </source>
</reference>
<accession>A0A8T1VZQ0</accession>
<dbReference type="GO" id="GO:0000287">
    <property type="term" value="F:magnesium ion binding"/>
    <property type="evidence" value="ECO:0007669"/>
    <property type="project" value="InterPro"/>
</dbReference>
<dbReference type="GO" id="GO:0005829">
    <property type="term" value="C:cytosol"/>
    <property type="evidence" value="ECO:0007669"/>
    <property type="project" value="TreeGrafter"/>
</dbReference>
<dbReference type="GO" id="GO:0003983">
    <property type="term" value="F:UTP:glucose-1-phosphate uridylyltransferase activity"/>
    <property type="evidence" value="ECO:0007669"/>
    <property type="project" value="UniProtKB-EC"/>
</dbReference>
<dbReference type="GO" id="GO:0006011">
    <property type="term" value="P:UDP-alpha-D-glucose metabolic process"/>
    <property type="evidence" value="ECO:0007669"/>
    <property type="project" value="InterPro"/>
</dbReference>
<dbReference type="InterPro" id="IPR005844">
    <property type="entry name" value="A-D-PHexomutase_a/b/a-I"/>
</dbReference>
<dbReference type="FunFam" id="3.40.120.10:FF:000004">
    <property type="entry name" value="Phosphoglucomutase 5"/>
    <property type="match status" value="1"/>
</dbReference>
<keyword evidence="8" id="KW-0460">Magnesium</keyword>
<dbReference type="PANTHER" id="PTHR22573">
    <property type="entry name" value="PHOSPHOHEXOMUTASE FAMILY MEMBER"/>
    <property type="match status" value="1"/>
</dbReference>
<keyword evidence="5" id="KW-0808">Transferase</keyword>
<sequence length="1351" mass="147557">MHSMQLGACRAAAPILFSHRGPSIFNNPARESCSDAFTAETATQASMLLQAAAHQARLKRAPETLIGQFATHVEAGAWDSRKKIRCLISHLGEICIQIASQRMSTILQRRPLRPHALSILAVPRPNASWPSPATWKPPAPLNNTSRLVSRSMRKRGHPRGGQTESSGPRWRRCTLSGPPDLPSDLVNLFAGQPQPANCRTCSTKPPLQDGLLNAVHQRCNLISQPCACAAVCAKFDLHFVGKADTLFNVPEYKRQVCFISKFGTSSAKTKIFGWKFPLPALRGRAIPGSNSSSMAPFDAYRAKMQAEGLSTEAIKAFEYSYEALVSGETGMIAEDSIKPADDLPYLENKADSIRESVKADPALLKETVVLKLNGGLGTSMGLDKAKSLLTVKGDDTFLDIMAKQVTELRATHKSHVRFVLMNSFSTSADTLEYLQKYPELVEDETLELLQNKVPKVNAATMEPAAYPANPSKEWCPPGHGDLYASLAGSGKLDKLVADGVKYMFVSNSDNLGATLDLDLLTYFAQSGKPFLMECCERTENDKKGGHLAKRTADGRLILRESAQCADEDEKEFQNTTKHRYFNTNNLWIRLDKLQEELKKQGGVIRLPMIKNSKTVDPKDSSSTPVFQLETAMGAAIECFDGAGAVCVPRTRFAPVKKCDDLILLRSDAYVITEDYRPVIAPERDGVAPIVSLDSKNFKLVQQLEAAVRGNVPSLIKCDRLKITGNVGFAPGVVFEGSVEVVNKSSEQKTVLPGTYKDTTVDLTEQKGLGKLKVSTVKTAPFQDQKPGTSGLRKKTKMFMSDNYLQNFVASVFDALPAKDLNGGTLVVSGDGRYFNNEAIQIIMKMAVAYGVDRLWIGKDGLLSTPCVSAVVREREGGSVAFGAFILTASHNPGGPKEDFGIKYNCENGGPAPEKLTDEVFDLSKVITSYKLAADFPTIDVSKIGKTTVEADDGSRTITVEVFDSAEHHVSMLKQIFDFHAVKKLVTRPDFTFVVDAMSGVNGPYARRVFVEELGCDESCLQNATPLEDFGGCHADPNLTYAKALIKVMGVDPKGMPVLGQEQEPPSFGAAWDGDADRNMILGSRFFVTPSDSLAIIAANCTVIPFFKNGLRGVARSMPTSGAVDLVAKKLNVPFFEVPTGWKFFGNLMDSNVVFGKEDYTPFICGEESFGTGSNHIREKDGMWAVLAWLSILASKQVEGAPLVTVEDIVRDHWKKFGRNYYCRYDYENVDKAAAEGMFADMTKFDGVTGKEINGFKVEKADEFEYVDPVDGSVSSHQGIRFLFEGGSRVVFRLSGTGVAGATIRMYVEKYEEPTGNLDQSAAVALEKLIDVGLKLSDLQKKTGRKAPTVIT</sequence>
<evidence type="ECO:0000313" key="14">
    <source>
        <dbReference type="Proteomes" id="UP000694044"/>
    </source>
</evidence>
<dbReference type="InterPro" id="IPR002618">
    <property type="entry name" value="UDPGP_fam"/>
</dbReference>
<evidence type="ECO:0000313" key="13">
    <source>
        <dbReference type="EMBL" id="KAG7385748.1"/>
    </source>
</evidence>
<dbReference type="Pfam" id="PF01704">
    <property type="entry name" value="UDPGP"/>
    <property type="match status" value="1"/>
</dbReference>
<comment type="similarity">
    <text evidence="2">Belongs to the UDPGP type 1 family.</text>
</comment>
<evidence type="ECO:0000259" key="11">
    <source>
        <dbReference type="Pfam" id="PF02878"/>
    </source>
</evidence>
<dbReference type="EC" id="2.7.7.9" evidence="3"/>
<evidence type="ECO:0000256" key="10">
    <source>
        <dbReference type="SAM" id="MobiDB-lite"/>
    </source>
</evidence>
<dbReference type="FunFam" id="3.90.550.10:FF:000179">
    <property type="entry name" value="Phosphoglucomutase, cytoplasmic"/>
    <property type="match status" value="1"/>
</dbReference>
<evidence type="ECO:0000256" key="8">
    <source>
        <dbReference type="ARBA" id="ARBA00022842"/>
    </source>
</evidence>
<evidence type="ECO:0000256" key="1">
    <source>
        <dbReference type="ARBA" id="ARBA00010231"/>
    </source>
</evidence>
<feature type="region of interest" description="Disordered" evidence="10">
    <location>
        <begin position="129"/>
        <end position="172"/>
    </location>
</feature>
<comment type="similarity">
    <text evidence="1">Belongs to the phosphohexose mutase family.</text>
</comment>
<dbReference type="NCBIfam" id="NF005737">
    <property type="entry name" value="PRK07564.1-1"/>
    <property type="match status" value="1"/>
</dbReference>
<evidence type="ECO:0000256" key="2">
    <source>
        <dbReference type="ARBA" id="ARBA00010401"/>
    </source>
</evidence>
<dbReference type="EMBL" id="JAGDFM010000115">
    <property type="protein sequence ID" value="KAG7385748.1"/>
    <property type="molecule type" value="Genomic_DNA"/>
</dbReference>
<organism evidence="13 14">
    <name type="scientific">Phytophthora pseudosyringae</name>
    <dbReference type="NCBI Taxonomy" id="221518"/>
    <lineage>
        <taxon>Eukaryota</taxon>
        <taxon>Sar</taxon>
        <taxon>Stramenopiles</taxon>
        <taxon>Oomycota</taxon>
        <taxon>Peronosporomycetes</taxon>
        <taxon>Peronosporales</taxon>
        <taxon>Peronosporaceae</taxon>
        <taxon>Phytophthora</taxon>
    </lineage>
</organism>
<feature type="domain" description="Alpha-D-phosphohexomutase alpha/beta/alpha" evidence="12">
    <location>
        <begin position="1090"/>
        <end position="1216"/>
    </location>
</feature>
<evidence type="ECO:0000256" key="4">
    <source>
        <dbReference type="ARBA" id="ARBA00022553"/>
    </source>
</evidence>
<keyword evidence="7" id="KW-0479">Metal-binding</keyword>
<gene>
    <name evidence="13" type="primary">UGP1</name>
    <name evidence="13" type="ORF">PHYPSEUDO_001101</name>
</gene>
<evidence type="ECO:0000256" key="7">
    <source>
        <dbReference type="ARBA" id="ARBA00022723"/>
    </source>
</evidence>
<comment type="caution">
    <text evidence="13">The sequence shown here is derived from an EMBL/GenBank/DDBJ whole genome shotgun (WGS) entry which is preliminary data.</text>
</comment>
<keyword evidence="14" id="KW-1185">Reference proteome</keyword>
<dbReference type="Pfam" id="PF24947">
    <property type="entry name" value="PGM1_C_vert_fung"/>
    <property type="match status" value="1"/>
</dbReference>
<dbReference type="PROSITE" id="PS00710">
    <property type="entry name" value="PGM_PMM"/>
    <property type="match status" value="1"/>
</dbReference>
<dbReference type="InterPro" id="IPR016066">
    <property type="entry name" value="A-D-PHexomutase_CS"/>
</dbReference>
<dbReference type="GO" id="GO:0005975">
    <property type="term" value="P:carbohydrate metabolic process"/>
    <property type="evidence" value="ECO:0007669"/>
    <property type="project" value="InterPro"/>
</dbReference>
<dbReference type="Pfam" id="PF02878">
    <property type="entry name" value="PGM_PMM_I"/>
    <property type="match status" value="1"/>
</dbReference>
<dbReference type="OrthoDB" id="2291at2759"/>
<dbReference type="InterPro" id="IPR045244">
    <property type="entry name" value="PGM"/>
</dbReference>
<dbReference type="FunFam" id="3.30.310.50:FF:000002">
    <property type="entry name" value="Phosphoglucomutase 5"/>
    <property type="match status" value="1"/>
</dbReference>
<dbReference type="Proteomes" id="UP000694044">
    <property type="component" value="Unassembled WGS sequence"/>
</dbReference>
<dbReference type="InterPro" id="IPR016267">
    <property type="entry name" value="UDPGP_trans"/>
</dbReference>
<keyword evidence="6 13" id="KW-0548">Nucleotidyltransferase</keyword>
<evidence type="ECO:0000256" key="5">
    <source>
        <dbReference type="ARBA" id="ARBA00022679"/>
    </source>
</evidence>
<keyword evidence="4" id="KW-0597">Phosphoprotein</keyword>